<dbReference type="InterPro" id="IPR019201">
    <property type="entry name" value="DUF2065"/>
</dbReference>
<proteinExistence type="predicted"/>
<dbReference type="Pfam" id="PF09838">
    <property type="entry name" value="DUF2065"/>
    <property type="match status" value="1"/>
</dbReference>
<protein>
    <recommendedName>
        <fullName evidence="4">DUF2065 domain-containing protein</fullName>
    </recommendedName>
</protein>
<evidence type="ECO:0000313" key="2">
    <source>
        <dbReference type="EMBL" id="SLN15484.1"/>
    </source>
</evidence>
<organism evidence="2 3">
    <name type="scientific">Pseudooceanicola marinus</name>
    <dbReference type="NCBI Taxonomy" id="396013"/>
    <lineage>
        <taxon>Bacteria</taxon>
        <taxon>Pseudomonadati</taxon>
        <taxon>Pseudomonadota</taxon>
        <taxon>Alphaproteobacteria</taxon>
        <taxon>Rhodobacterales</taxon>
        <taxon>Paracoccaceae</taxon>
        <taxon>Pseudooceanicola</taxon>
    </lineage>
</organism>
<evidence type="ECO:0008006" key="4">
    <source>
        <dbReference type="Google" id="ProtNLM"/>
    </source>
</evidence>
<keyword evidence="3" id="KW-1185">Reference proteome</keyword>
<feature type="transmembrane region" description="Helical" evidence="1">
    <location>
        <begin position="48"/>
        <end position="67"/>
    </location>
</feature>
<dbReference type="Proteomes" id="UP000193963">
    <property type="component" value="Unassembled WGS sequence"/>
</dbReference>
<dbReference type="RefSeq" id="WP_085886326.1">
    <property type="nucleotide sequence ID" value="NZ_FWFN01000001.1"/>
</dbReference>
<feature type="transmembrane region" description="Helical" evidence="1">
    <location>
        <begin position="6"/>
        <end position="27"/>
    </location>
</feature>
<evidence type="ECO:0000256" key="1">
    <source>
        <dbReference type="SAM" id="Phobius"/>
    </source>
</evidence>
<dbReference type="EMBL" id="FWFN01000001">
    <property type="protein sequence ID" value="SLN15484.1"/>
    <property type="molecule type" value="Genomic_DNA"/>
</dbReference>
<evidence type="ECO:0000313" key="3">
    <source>
        <dbReference type="Proteomes" id="UP000193963"/>
    </source>
</evidence>
<keyword evidence="1" id="KW-0472">Membrane</keyword>
<keyword evidence="1" id="KW-1133">Transmembrane helix</keyword>
<dbReference type="AlphaFoldDB" id="A0A1X6YAG1"/>
<keyword evidence="1" id="KW-0812">Transmembrane</keyword>
<sequence>MIIEALATGCLALGLVFLLEGLAWVLAPSFVERLLAFMATLAEADRRRVGALALVAGLALLWLAHALGA</sequence>
<gene>
    <name evidence="2" type="ORF">PSM7751_00420</name>
</gene>
<accession>A0A1X6YAG1</accession>
<reference evidence="2 3" key="1">
    <citation type="submission" date="2017-03" db="EMBL/GenBank/DDBJ databases">
        <authorList>
            <person name="Afonso C.L."/>
            <person name="Miller P.J."/>
            <person name="Scott M.A."/>
            <person name="Spackman E."/>
            <person name="Goraichik I."/>
            <person name="Dimitrov K.M."/>
            <person name="Suarez D.L."/>
            <person name="Swayne D.E."/>
        </authorList>
    </citation>
    <scope>NUCLEOTIDE SEQUENCE [LARGE SCALE GENOMIC DNA]</scope>
    <source>
        <strain evidence="2 3">CECT 7751</strain>
    </source>
</reference>
<name>A0A1X6YAG1_9RHOB</name>